<organism evidence="1 2">
    <name type="scientific">Pseudomonas xantholysinigenes</name>
    <dbReference type="NCBI Taxonomy" id="2745490"/>
    <lineage>
        <taxon>Bacteria</taxon>
        <taxon>Pseudomonadati</taxon>
        <taxon>Pseudomonadota</taxon>
        <taxon>Gammaproteobacteria</taxon>
        <taxon>Pseudomonadales</taxon>
        <taxon>Pseudomonadaceae</taxon>
        <taxon>Pseudomonas</taxon>
    </lineage>
</organism>
<evidence type="ECO:0000313" key="2">
    <source>
        <dbReference type="Proteomes" id="UP000633418"/>
    </source>
</evidence>
<dbReference type="Proteomes" id="UP000633418">
    <property type="component" value="Chromosome"/>
</dbReference>
<reference evidence="1 2" key="2">
    <citation type="journal article" date="2021" name="Microorganisms">
        <title>The Ever-Expanding Pseudomonas Genus: Description of 43 New Species and Partition of the Pseudomonas putida Group.</title>
        <authorList>
            <person name="Girard L."/>
            <person name="Lood C."/>
            <person name="Hofte M."/>
            <person name="Vandamme P."/>
            <person name="Rokni-Zadeh H."/>
            <person name="van Noort V."/>
            <person name="Lavigne R."/>
            <person name="De Mot R."/>
        </authorList>
    </citation>
    <scope>NUCLEOTIDE SEQUENCE [LARGE SCALE GENOMIC DNA]</scope>
    <source>
        <strain evidence="1 2">RW9S1A</strain>
    </source>
</reference>
<dbReference type="EMBL" id="CP077095">
    <property type="protein sequence ID" value="QXI37351.1"/>
    <property type="molecule type" value="Genomic_DNA"/>
</dbReference>
<name>A0A9E6PU67_9PSED</name>
<keyword evidence="2" id="KW-1185">Reference proteome</keyword>
<dbReference type="AlphaFoldDB" id="A0A9E6PU67"/>
<accession>A0A9E6PU67</accession>
<gene>
    <name evidence="1" type="ORF">HU772_018700</name>
</gene>
<evidence type="ECO:0000313" key="1">
    <source>
        <dbReference type="EMBL" id="QXI37351.1"/>
    </source>
</evidence>
<dbReference type="KEGG" id="pxn:HU772_018700"/>
<dbReference type="InterPro" id="IPR003458">
    <property type="entry name" value="Phage_T4_Gp38_tail_assem"/>
</dbReference>
<proteinExistence type="predicted"/>
<protein>
    <submittedName>
        <fullName evidence="1">Tail fiber assembly protein</fullName>
    </submittedName>
</protein>
<reference evidence="1 2" key="1">
    <citation type="journal article" date="2020" name="Microorganisms">
        <title>Reliable Identification of Environmental Pseudomonas Isolates Using the rpoD Gene.</title>
        <authorList>
            <consortium name="The Broad Institute Genome Sequencing Platform"/>
            <person name="Girard L."/>
            <person name="Lood C."/>
            <person name="Rokni-Zadeh H."/>
            <person name="van Noort V."/>
            <person name="Lavigne R."/>
            <person name="De Mot R."/>
        </authorList>
    </citation>
    <scope>NUCLEOTIDE SEQUENCE [LARGE SCALE GENOMIC DNA]</scope>
    <source>
        <strain evidence="1 2">RW9S1A</strain>
    </source>
</reference>
<sequence>MFDPQMKYYRDEPWDGLAMIHAFKADGAQDEHIGKSLVPMTEAEVEDYYRRTLTLDPLGVAQAEILRLRGLADSAIAPLQDAVDLDDAREAEAARLKTWKRYRVALNRLPEQPGYPTEIDWPALPS</sequence>
<dbReference type="Pfam" id="PF02413">
    <property type="entry name" value="Caudo_TAP"/>
    <property type="match status" value="1"/>
</dbReference>
<dbReference type="RefSeq" id="WP_186660122.1">
    <property type="nucleotide sequence ID" value="NZ_CP077095.1"/>
</dbReference>